<dbReference type="CDD" id="cd11614">
    <property type="entry name" value="SAF_CpaB_FlgA_like"/>
    <property type="match status" value="1"/>
</dbReference>
<dbReference type="InterPro" id="IPR013974">
    <property type="entry name" value="SAF"/>
</dbReference>
<dbReference type="PROSITE" id="PS50844">
    <property type="entry name" value="AFP_LIKE"/>
    <property type="match status" value="1"/>
</dbReference>
<name>A0ABV7WEF5_9MICO</name>
<feature type="domain" description="AFP-like" evidence="2">
    <location>
        <begin position="24"/>
        <end position="85"/>
    </location>
</feature>
<dbReference type="Pfam" id="PF08666">
    <property type="entry name" value="SAF"/>
    <property type="match status" value="1"/>
</dbReference>
<dbReference type="Proteomes" id="UP001595685">
    <property type="component" value="Unassembled WGS sequence"/>
</dbReference>
<dbReference type="SMART" id="SM00858">
    <property type="entry name" value="SAF"/>
    <property type="match status" value="1"/>
</dbReference>
<accession>A0ABV7WEF5</accession>
<sequence length="209" mass="20249">MLLIVAGAAIGAALYLAGDDRTQVVVAARDIPVGTVISAADLTAAEISGGVAGVAGSDARLLLGQSATTRIPAGALLHADMVDPAPPPGEGKVALGLALSAGQLPAAELTSDRLVEIVQVPAAADAAVQDPTGTVLVPEALVLSVTADASGAWLVTVAVDRDDAPAVAAAAAAGRTTLAMLPVASTTDDRASGDTNDGSTDGADDEGQG</sequence>
<dbReference type="EMBL" id="JBHRWW010000001">
    <property type="protein sequence ID" value="MFC3687297.1"/>
    <property type="molecule type" value="Genomic_DNA"/>
</dbReference>
<dbReference type="InterPro" id="IPR036732">
    <property type="entry name" value="AFP_Neu5c_C_sf"/>
</dbReference>
<gene>
    <name evidence="3" type="ORF">ACFOLH_02965</name>
</gene>
<protein>
    <submittedName>
        <fullName evidence="3">SAF domain-containing protein</fullName>
    </submittedName>
</protein>
<comment type="caution">
    <text evidence="3">The sequence shown here is derived from an EMBL/GenBank/DDBJ whole genome shotgun (WGS) entry which is preliminary data.</text>
</comment>
<organism evidence="3 4">
    <name type="scientific">Aquipuribacter hungaricus</name>
    <dbReference type="NCBI Taxonomy" id="545624"/>
    <lineage>
        <taxon>Bacteria</taxon>
        <taxon>Bacillati</taxon>
        <taxon>Actinomycetota</taxon>
        <taxon>Actinomycetes</taxon>
        <taxon>Micrococcales</taxon>
        <taxon>Intrasporangiaceae</taxon>
        <taxon>Aquipuribacter</taxon>
    </lineage>
</organism>
<evidence type="ECO:0000313" key="3">
    <source>
        <dbReference type="EMBL" id="MFC3687297.1"/>
    </source>
</evidence>
<reference evidence="4" key="1">
    <citation type="journal article" date="2019" name="Int. J. Syst. Evol. Microbiol.">
        <title>The Global Catalogue of Microorganisms (GCM) 10K type strain sequencing project: providing services to taxonomists for standard genome sequencing and annotation.</title>
        <authorList>
            <consortium name="The Broad Institute Genomics Platform"/>
            <consortium name="The Broad Institute Genome Sequencing Center for Infectious Disease"/>
            <person name="Wu L."/>
            <person name="Ma J."/>
        </authorList>
    </citation>
    <scope>NUCLEOTIDE SEQUENCE [LARGE SCALE GENOMIC DNA]</scope>
    <source>
        <strain evidence="4">NCAIM B.02333</strain>
    </source>
</reference>
<dbReference type="InterPro" id="IPR006190">
    <property type="entry name" value="SAF_AFP_Neu5Ac"/>
</dbReference>
<proteinExistence type="predicted"/>
<dbReference type="RefSeq" id="WP_340288753.1">
    <property type="nucleotide sequence ID" value="NZ_JBBEOI010000003.1"/>
</dbReference>
<keyword evidence="4" id="KW-1185">Reference proteome</keyword>
<dbReference type="Gene3D" id="3.90.1210.10">
    <property type="entry name" value="Antifreeze-like/N-acetylneuraminic acid synthase C-terminal domain"/>
    <property type="match status" value="1"/>
</dbReference>
<evidence type="ECO:0000313" key="4">
    <source>
        <dbReference type="Proteomes" id="UP001595685"/>
    </source>
</evidence>
<dbReference type="SUPFAM" id="SSF51269">
    <property type="entry name" value="AFP III-like domain"/>
    <property type="match status" value="1"/>
</dbReference>
<feature type="region of interest" description="Disordered" evidence="1">
    <location>
        <begin position="183"/>
        <end position="209"/>
    </location>
</feature>
<evidence type="ECO:0000256" key="1">
    <source>
        <dbReference type="SAM" id="MobiDB-lite"/>
    </source>
</evidence>
<evidence type="ECO:0000259" key="2">
    <source>
        <dbReference type="PROSITE" id="PS50844"/>
    </source>
</evidence>